<dbReference type="GO" id="GO:0055064">
    <property type="term" value="P:chloride ion homeostasis"/>
    <property type="evidence" value="ECO:0007669"/>
    <property type="project" value="TreeGrafter"/>
</dbReference>
<dbReference type="InterPro" id="IPR018491">
    <property type="entry name" value="SLC12_C"/>
</dbReference>
<protein>
    <recommendedName>
        <fullName evidence="5">SLC12A transporter C-terminal domain-containing protein</fullName>
    </recommendedName>
</protein>
<organism evidence="6 7">
    <name type="scientific">Rhamnusium bicolor</name>
    <dbReference type="NCBI Taxonomy" id="1586634"/>
    <lineage>
        <taxon>Eukaryota</taxon>
        <taxon>Metazoa</taxon>
        <taxon>Ecdysozoa</taxon>
        <taxon>Arthropoda</taxon>
        <taxon>Hexapoda</taxon>
        <taxon>Insecta</taxon>
        <taxon>Pterygota</taxon>
        <taxon>Neoptera</taxon>
        <taxon>Endopterygota</taxon>
        <taxon>Coleoptera</taxon>
        <taxon>Polyphaga</taxon>
        <taxon>Cucujiformia</taxon>
        <taxon>Chrysomeloidea</taxon>
        <taxon>Cerambycidae</taxon>
        <taxon>Lepturinae</taxon>
        <taxon>Rhagiini</taxon>
        <taxon>Rhamnusium</taxon>
    </lineage>
</organism>
<gene>
    <name evidence="6" type="ORF">NQ314_011333</name>
</gene>
<dbReference type="InterPro" id="IPR004842">
    <property type="entry name" value="SLC12A_fam"/>
</dbReference>
<evidence type="ECO:0000256" key="3">
    <source>
        <dbReference type="ARBA" id="ARBA00022989"/>
    </source>
</evidence>
<reference evidence="6" key="1">
    <citation type="journal article" date="2023" name="Insect Mol. Biol.">
        <title>Genome sequencing provides insights into the evolution of gene families encoding plant cell wall-degrading enzymes in longhorned beetles.</title>
        <authorList>
            <person name="Shin N.R."/>
            <person name="Okamura Y."/>
            <person name="Kirsch R."/>
            <person name="Pauchet Y."/>
        </authorList>
    </citation>
    <scope>NUCLEOTIDE SEQUENCE</scope>
    <source>
        <strain evidence="6">RBIC_L_NR</strain>
    </source>
</reference>
<evidence type="ECO:0000256" key="4">
    <source>
        <dbReference type="ARBA" id="ARBA00023136"/>
    </source>
</evidence>
<evidence type="ECO:0000256" key="1">
    <source>
        <dbReference type="ARBA" id="ARBA00004141"/>
    </source>
</evidence>
<comment type="subcellular location">
    <subcellularLocation>
        <location evidence="1">Membrane</location>
        <topology evidence="1">Multi-pass membrane protein</topology>
    </subcellularLocation>
</comment>
<dbReference type="PANTHER" id="PTHR11827:SF103">
    <property type="entry name" value="SODIUM CHLORIDE COTRANSPORTER 69, ISOFORM E"/>
    <property type="match status" value="1"/>
</dbReference>
<evidence type="ECO:0000256" key="2">
    <source>
        <dbReference type="ARBA" id="ARBA00022692"/>
    </source>
</evidence>
<dbReference type="Pfam" id="PF03522">
    <property type="entry name" value="SLC12"/>
    <property type="match status" value="1"/>
</dbReference>
<dbReference type="GO" id="GO:0055078">
    <property type="term" value="P:sodium ion homeostasis"/>
    <property type="evidence" value="ECO:0007669"/>
    <property type="project" value="TreeGrafter"/>
</dbReference>
<dbReference type="AlphaFoldDB" id="A0AAV8XJF1"/>
<dbReference type="GO" id="GO:0006884">
    <property type="term" value="P:cell volume homeostasis"/>
    <property type="evidence" value="ECO:0007669"/>
    <property type="project" value="TreeGrafter"/>
</dbReference>
<evidence type="ECO:0000313" key="7">
    <source>
        <dbReference type="Proteomes" id="UP001162156"/>
    </source>
</evidence>
<keyword evidence="2" id="KW-0812">Transmembrane</keyword>
<dbReference type="EMBL" id="JANEYF010003155">
    <property type="protein sequence ID" value="KAJ8938797.1"/>
    <property type="molecule type" value="Genomic_DNA"/>
</dbReference>
<keyword evidence="3" id="KW-1133">Transmembrane helix</keyword>
<dbReference type="GO" id="GO:0008511">
    <property type="term" value="F:sodium:potassium:chloride symporter activity"/>
    <property type="evidence" value="ECO:0007669"/>
    <property type="project" value="TreeGrafter"/>
</dbReference>
<sequence>MSTRRNWSSCKLRVFALANKRDELELEHRNMASLLAKFRIDYTDLQVVPDITAKPRDSTQNFFDSLIADFKSNDENEESSGKVIIICISQMSLNEKPQIIIVIFDFKIQELI</sequence>
<dbReference type="GO" id="GO:0055075">
    <property type="term" value="P:potassium ion homeostasis"/>
    <property type="evidence" value="ECO:0007669"/>
    <property type="project" value="TreeGrafter"/>
</dbReference>
<feature type="domain" description="SLC12A transporter C-terminal" evidence="5">
    <location>
        <begin position="1"/>
        <end position="82"/>
    </location>
</feature>
<keyword evidence="4" id="KW-0472">Membrane</keyword>
<evidence type="ECO:0000259" key="5">
    <source>
        <dbReference type="Pfam" id="PF03522"/>
    </source>
</evidence>
<evidence type="ECO:0000313" key="6">
    <source>
        <dbReference type="EMBL" id="KAJ8938797.1"/>
    </source>
</evidence>
<dbReference type="Proteomes" id="UP001162156">
    <property type="component" value="Unassembled WGS sequence"/>
</dbReference>
<name>A0AAV8XJF1_9CUCU</name>
<comment type="caution">
    <text evidence="6">The sequence shown here is derived from an EMBL/GenBank/DDBJ whole genome shotgun (WGS) entry which is preliminary data.</text>
</comment>
<accession>A0AAV8XJF1</accession>
<dbReference type="PANTHER" id="PTHR11827">
    <property type="entry name" value="SOLUTE CARRIER FAMILY 12, CATION COTRANSPORTERS"/>
    <property type="match status" value="1"/>
</dbReference>
<dbReference type="GO" id="GO:0016020">
    <property type="term" value="C:membrane"/>
    <property type="evidence" value="ECO:0007669"/>
    <property type="project" value="UniProtKB-SubCell"/>
</dbReference>
<dbReference type="GO" id="GO:1990573">
    <property type="term" value="P:potassium ion import across plasma membrane"/>
    <property type="evidence" value="ECO:0007669"/>
    <property type="project" value="TreeGrafter"/>
</dbReference>
<proteinExistence type="predicted"/>
<keyword evidence="7" id="KW-1185">Reference proteome</keyword>